<evidence type="ECO:0000313" key="1">
    <source>
        <dbReference type="EMBL" id="KAK9023116.1"/>
    </source>
</evidence>
<proteinExistence type="predicted"/>
<name>A0ABR2SD17_9ROSI</name>
<reference evidence="1 2" key="1">
    <citation type="journal article" date="2024" name="G3 (Bethesda)">
        <title>Genome assembly of Hibiscus sabdariffa L. provides insights into metabolisms of medicinal natural products.</title>
        <authorList>
            <person name="Kim T."/>
        </authorList>
    </citation>
    <scope>NUCLEOTIDE SEQUENCE [LARGE SCALE GENOMIC DNA]</scope>
    <source>
        <strain evidence="1">TK-2024</strain>
        <tissue evidence="1">Old leaves</tissue>
    </source>
</reference>
<gene>
    <name evidence="1" type="ORF">V6N11_003346</name>
</gene>
<organism evidence="1 2">
    <name type="scientific">Hibiscus sabdariffa</name>
    <name type="common">roselle</name>
    <dbReference type="NCBI Taxonomy" id="183260"/>
    <lineage>
        <taxon>Eukaryota</taxon>
        <taxon>Viridiplantae</taxon>
        <taxon>Streptophyta</taxon>
        <taxon>Embryophyta</taxon>
        <taxon>Tracheophyta</taxon>
        <taxon>Spermatophyta</taxon>
        <taxon>Magnoliopsida</taxon>
        <taxon>eudicotyledons</taxon>
        <taxon>Gunneridae</taxon>
        <taxon>Pentapetalae</taxon>
        <taxon>rosids</taxon>
        <taxon>malvids</taxon>
        <taxon>Malvales</taxon>
        <taxon>Malvaceae</taxon>
        <taxon>Malvoideae</taxon>
        <taxon>Hibiscus</taxon>
    </lineage>
</organism>
<comment type="caution">
    <text evidence="1">The sequence shown here is derived from an EMBL/GenBank/DDBJ whole genome shotgun (WGS) entry which is preliminary data.</text>
</comment>
<sequence length="118" mass="13734">MHTQVKERVLCKVAAEVHEFVLRDTILLASQESSPSSRNRNFTTLGIQLRQRISLLEVRYQSSINGSLNVVQQRTLQDNMFNEMEGSSELGFRFSLPFLKDFYEGFFLDITLKLRLLF</sequence>
<keyword evidence="2" id="KW-1185">Reference proteome</keyword>
<dbReference type="Proteomes" id="UP001396334">
    <property type="component" value="Unassembled WGS sequence"/>
</dbReference>
<protein>
    <submittedName>
        <fullName evidence="1">Uncharacterized protein</fullName>
    </submittedName>
</protein>
<accession>A0ABR2SD17</accession>
<dbReference type="EMBL" id="JBBPBN010000015">
    <property type="protein sequence ID" value="KAK9023116.1"/>
    <property type="molecule type" value="Genomic_DNA"/>
</dbReference>
<evidence type="ECO:0000313" key="2">
    <source>
        <dbReference type="Proteomes" id="UP001396334"/>
    </source>
</evidence>